<keyword evidence="1" id="KW-0732">Signal</keyword>
<feature type="chain" id="PRO_5020489045" evidence="1">
    <location>
        <begin position="27"/>
        <end position="167"/>
    </location>
</feature>
<keyword evidence="3" id="KW-1185">Reference proteome</keyword>
<gene>
    <name evidence="2" type="ORF">FA048_17585</name>
</gene>
<protein>
    <submittedName>
        <fullName evidence="2">Protease</fullName>
    </submittedName>
</protein>
<dbReference type="Gene3D" id="2.60.40.2970">
    <property type="match status" value="1"/>
</dbReference>
<evidence type="ECO:0000313" key="2">
    <source>
        <dbReference type="EMBL" id="TKC05535.1"/>
    </source>
</evidence>
<accession>A0A4U1CGK3</accession>
<keyword evidence="2" id="KW-0645">Protease</keyword>
<proteinExistence type="predicted"/>
<evidence type="ECO:0000313" key="3">
    <source>
        <dbReference type="Proteomes" id="UP000309488"/>
    </source>
</evidence>
<sequence length="167" mass="18028">MNTYKIILPALLIVAVAACSPSTQNAKEVVATDSATNQIDTALVTKISIPANLSVGTPIEMTFTVYNPTDSVKTFCKWHTPFEPLMSKYLDVTSAEGIEAAYKGPMAKRIMPPPTDSYLSIKPKDSLSVKVDLTKAYDIKAGNYTVKYNSAGISGLKLTDSVQFAIK</sequence>
<evidence type="ECO:0000256" key="1">
    <source>
        <dbReference type="SAM" id="SignalP"/>
    </source>
</evidence>
<dbReference type="AlphaFoldDB" id="A0A4U1CGK3"/>
<dbReference type="GO" id="GO:0006508">
    <property type="term" value="P:proteolysis"/>
    <property type="evidence" value="ECO:0007669"/>
    <property type="project" value="UniProtKB-KW"/>
</dbReference>
<dbReference type="GO" id="GO:0008233">
    <property type="term" value="F:peptidase activity"/>
    <property type="evidence" value="ECO:0007669"/>
    <property type="project" value="UniProtKB-KW"/>
</dbReference>
<comment type="caution">
    <text evidence="2">The sequence shown here is derived from an EMBL/GenBank/DDBJ whole genome shotgun (WGS) entry which is preliminary data.</text>
</comment>
<reference evidence="2 3" key="1">
    <citation type="submission" date="2019-04" db="EMBL/GenBank/DDBJ databases">
        <title>Pedobacter sp. RP-3-22 sp. nov., isolated from Arctic soil.</title>
        <authorList>
            <person name="Dahal R.H."/>
            <person name="Kim D.-U."/>
        </authorList>
    </citation>
    <scope>NUCLEOTIDE SEQUENCE [LARGE SCALE GENOMIC DNA]</scope>
    <source>
        <strain evidence="2 3">RP-3-22</strain>
    </source>
</reference>
<keyword evidence="2" id="KW-0378">Hydrolase</keyword>
<dbReference type="Proteomes" id="UP000309488">
    <property type="component" value="Unassembled WGS sequence"/>
</dbReference>
<organism evidence="2 3">
    <name type="scientific">Pedobacter polaris</name>
    <dbReference type="NCBI Taxonomy" id="2571273"/>
    <lineage>
        <taxon>Bacteria</taxon>
        <taxon>Pseudomonadati</taxon>
        <taxon>Bacteroidota</taxon>
        <taxon>Sphingobacteriia</taxon>
        <taxon>Sphingobacteriales</taxon>
        <taxon>Sphingobacteriaceae</taxon>
        <taxon>Pedobacter</taxon>
    </lineage>
</organism>
<feature type="signal peptide" evidence="1">
    <location>
        <begin position="1"/>
        <end position="26"/>
    </location>
</feature>
<name>A0A4U1CGK3_9SPHI</name>
<dbReference type="PROSITE" id="PS51257">
    <property type="entry name" value="PROKAR_LIPOPROTEIN"/>
    <property type="match status" value="1"/>
</dbReference>
<dbReference type="OrthoDB" id="711001at2"/>
<dbReference type="RefSeq" id="WP_136843566.1">
    <property type="nucleotide sequence ID" value="NZ_SWBR01000005.1"/>
</dbReference>
<dbReference type="EMBL" id="SWBR01000005">
    <property type="protein sequence ID" value="TKC05535.1"/>
    <property type="molecule type" value="Genomic_DNA"/>
</dbReference>